<sequence length="140" mass="16097">MKSLIIFAIALTTSLPAFAGHATMYKLNCQDESKQFKLDLKVINYYSRVENLNEAYEIKLTNSKQKLKIVSEGNWDIADGVRIRVQLDNTKDAIVKYEDTDGSIKTLEMECTVKIGKRYADFYAKHNMLFPYVDKGDRDL</sequence>
<dbReference type="EMBL" id="JAYGJQ010000002">
    <property type="protein sequence ID" value="MEA9357439.1"/>
    <property type="molecule type" value="Genomic_DNA"/>
</dbReference>
<dbReference type="Proteomes" id="UP001302274">
    <property type="component" value="Unassembled WGS sequence"/>
</dbReference>
<comment type="caution">
    <text evidence="2">The sequence shown here is derived from an EMBL/GenBank/DDBJ whole genome shotgun (WGS) entry which is preliminary data.</text>
</comment>
<reference evidence="2 3" key="1">
    <citation type="submission" date="2023-11" db="EMBL/GenBank/DDBJ databases">
        <title>A Novel Polar Bacteriovorax (B. antarcticus) Isolated from the Biocrust in Antarctica.</title>
        <authorList>
            <person name="Mun W."/>
            <person name="Choi S.Y."/>
            <person name="Mitchell R.J."/>
        </authorList>
    </citation>
    <scope>NUCLEOTIDE SEQUENCE [LARGE SCALE GENOMIC DNA]</scope>
    <source>
        <strain evidence="2 3">PP10</strain>
    </source>
</reference>
<gene>
    <name evidence="2" type="ORF">SHI21_14525</name>
</gene>
<name>A0ABU5VWL1_9BACT</name>
<proteinExistence type="predicted"/>
<feature type="signal peptide" evidence="1">
    <location>
        <begin position="1"/>
        <end position="19"/>
    </location>
</feature>
<feature type="chain" id="PRO_5046708613" evidence="1">
    <location>
        <begin position="20"/>
        <end position="140"/>
    </location>
</feature>
<accession>A0ABU5VWL1</accession>
<evidence type="ECO:0000313" key="3">
    <source>
        <dbReference type="Proteomes" id="UP001302274"/>
    </source>
</evidence>
<organism evidence="2 3">
    <name type="scientific">Bacteriovorax antarcticus</name>
    <dbReference type="NCBI Taxonomy" id="3088717"/>
    <lineage>
        <taxon>Bacteria</taxon>
        <taxon>Pseudomonadati</taxon>
        <taxon>Bdellovibrionota</taxon>
        <taxon>Bacteriovoracia</taxon>
        <taxon>Bacteriovoracales</taxon>
        <taxon>Bacteriovoracaceae</taxon>
        <taxon>Bacteriovorax</taxon>
    </lineage>
</organism>
<dbReference type="RefSeq" id="WP_323577450.1">
    <property type="nucleotide sequence ID" value="NZ_JAYGJQ010000002.1"/>
</dbReference>
<protein>
    <submittedName>
        <fullName evidence="2">Uncharacterized protein</fullName>
    </submittedName>
</protein>
<evidence type="ECO:0000256" key="1">
    <source>
        <dbReference type="SAM" id="SignalP"/>
    </source>
</evidence>
<keyword evidence="1" id="KW-0732">Signal</keyword>
<evidence type="ECO:0000313" key="2">
    <source>
        <dbReference type="EMBL" id="MEA9357439.1"/>
    </source>
</evidence>
<keyword evidence="3" id="KW-1185">Reference proteome</keyword>